<dbReference type="HOGENOM" id="CLU_108696_21_1_6"/>
<proteinExistence type="predicted"/>
<feature type="domain" description="Carrier" evidence="1">
    <location>
        <begin position="1"/>
        <end position="79"/>
    </location>
</feature>
<evidence type="ECO:0000313" key="4">
    <source>
        <dbReference type="Proteomes" id="UP000032266"/>
    </source>
</evidence>
<dbReference type="Proteomes" id="UP000032266">
    <property type="component" value="Chromosome"/>
</dbReference>
<dbReference type="EMBL" id="CP007142">
    <property type="protein sequence ID" value="AJQ95106.1"/>
    <property type="molecule type" value="Genomic_DNA"/>
</dbReference>
<dbReference type="InterPro" id="IPR036736">
    <property type="entry name" value="ACP-like_sf"/>
</dbReference>
<evidence type="ECO:0000259" key="1">
    <source>
        <dbReference type="PROSITE" id="PS50075"/>
    </source>
</evidence>
<dbReference type="RefSeq" id="WP_044617478.1">
    <property type="nucleotide sequence ID" value="NZ_CP007142.1"/>
</dbReference>
<organism evidence="2 4">
    <name type="scientific">Gynuella sunshinyii YC6258</name>
    <dbReference type="NCBI Taxonomy" id="1445510"/>
    <lineage>
        <taxon>Bacteria</taxon>
        <taxon>Pseudomonadati</taxon>
        <taxon>Pseudomonadota</taxon>
        <taxon>Gammaproteobacteria</taxon>
        <taxon>Oceanospirillales</taxon>
        <taxon>Saccharospirillaceae</taxon>
        <taxon>Gynuella</taxon>
    </lineage>
</organism>
<reference evidence="2 4" key="1">
    <citation type="submission" date="2014-01" db="EMBL/GenBank/DDBJ databases">
        <title>Full genme sequencing of cellulolytic bacterium Gynuella sunshinyii YC6258T gen. nov., sp. nov.</title>
        <authorList>
            <person name="Khan H."/>
            <person name="Chung E.J."/>
            <person name="Chung Y.R."/>
        </authorList>
    </citation>
    <scope>NUCLEOTIDE SEQUENCE [LARGE SCALE GENOMIC DNA]</scope>
    <source>
        <strain evidence="2 4">YC6258</strain>
    </source>
</reference>
<evidence type="ECO:0000313" key="3">
    <source>
        <dbReference type="EMBL" id="DAC80081.1"/>
    </source>
</evidence>
<dbReference type="PROSITE" id="PS50075">
    <property type="entry name" value="CARRIER"/>
    <property type="match status" value="1"/>
</dbReference>
<evidence type="ECO:0000313" key="2">
    <source>
        <dbReference type="EMBL" id="AJQ95106.1"/>
    </source>
</evidence>
<dbReference type="Gene3D" id="1.10.1200.10">
    <property type="entry name" value="ACP-like"/>
    <property type="match status" value="1"/>
</dbReference>
<sequence>MSVNEIFEILVKYTKEVVPSLQDHIFSLDDSMRELGANSVDRSEIIMLTLEELSLNLSLLKLSSAQNLGELATVIRENM</sequence>
<dbReference type="NCBIfam" id="NF005502">
    <property type="entry name" value="PRK07117.1"/>
    <property type="match status" value="1"/>
</dbReference>
<dbReference type="SUPFAM" id="SSF47336">
    <property type="entry name" value="ACP-like"/>
    <property type="match status" value="1"/>
</dbReference>
<gene>
    <name evidence="2" type="ORF">YC6258_03070</name>
</gene>
<dbReference type="STRING" id="1445510.YC6258_03070"/>
<dbReference type="InterPro" id="IPR009081">
    <property type="entry name" value="PP-bd_ACP"/>
</dbReference>
<dbReference type="AlphaFoldDB" id="A0A0C5VLC6"/>
<name>A0A0C5VLC6_9GAMM</name>
<dbReference type="OrthoDB" id="487863at2"/>
<dbReference type="EMBL" id="BK010667">
    <property type="protein sequence ID" value="DAC80081.1"/>
    <property type="molecule type" value="Genomic_DNA"/>
</dbReference>
<dbReference type="Pfam" id="PF00550">
    <property type="entry name" value="PP-binding"/>
    <property type="match status" value="1"/>
</dbReference>
<protein>
    <submittedName>
        <fullName evidence="3">Acyl carrier protein</fullName>
    </submittedName>
</protein>
<accession>A0A0C5VLC6</accession>
<dbReference type="KEGG" id="gsn:YC6258_03070"/>
<reference evidence="3" key="2">
    <citation type="journal article" date="2019" name="Nat. Chem. Biol.">
        <title>Automated structure prediction of trans-acyltransferase polyketide synthase products.</title>
        <authorList>
            <person name="Helfrich E.J.N."/>
            <person name="Ueoka R."/>
            <person name="Dolev A."/>
            <person name="Rust M."/>
            <person name="Meoded R.A."/>
            <person name="Bhushan A."/>
            <person name="Califano G."/>
            <person name="Costa R."/>
            <person name="Gugger M."/>
            <person name="Steinbeck C."/>
            <person name="Moreno P."/>
            <person name="Piel J."/>
        </authorList>
    </citation>
    <scope>NUCLEOTIDE SEQUENCE</scope>
    <source>
        <strain evidence="3">YC6258</strain>
    </source>
</reference>
<keyword evidence="4" id="KW-1185">Reference proteome</keyword>